<reference evidence="4 5" key="2">
    <citation type="journal article" date="2017" name="Nature">
        <title>The Apostasia genome and the evolution of orchids.</title>
        <authorList>
            <person name="Zhang G.Q."/>
            <person name="Liu K.W."/>
            <person name="Li Z."/>
            <person name="Lohaus R."/>
            <person name="Hsiao Y.Y."/>
            <person name="Niu S.C."/>
            <person name="Wang J.Y."/>
            <person name="Lin Y.C."/>
            <person name="Xu Q."/>
            <person name="Chen L.J."/>
            <person name="Yoshida K."/>
            <person name="Fujiwara S."/>
            <person name="Wang Z.W."/>
            <person name="Zhang Y.Q."/>
            <person name="Mitsuda N."/>
            <person name="Wang M."/>
            <person name="Liu G.H."/>
            <person name="Pecoraro L."/>
            <person name="Huang H.X."/>
            <person name="Xiao X.J."/>
            <person name="Lin M."/>
            <person name="Wu X.Y."/>
            <person name="Wu W.L."/>
            <person name="Chen Y.Y."/>
            <person name="Chang S.B."/>
            <person name="Sakamoto S."/>
            <person name="Ohme-Takagi M."/>
            <person name="Yagi M."/>
            <person name="Zeng S.J."/>
            <person name="Shen C.Y."/>
            <person name="Yeh C.M."/>
            <person name="Luo Y.B."/>
            <person name="Tsai W.C."/>
            <person name="Van de Peer Y."/>
            <person name="Liu Z.J."/>
        </authorList>
    </citation>
    <scope>NUCLEOTIDE SEQUENCE [LARGE SCALE GENOMIC DNA]</scope>
    <source>
        <tissue evidence="4">The whole plant</tissue>
    </source>
</reference>
<reference evidence="4 5" key="1">
    <citation type="journal article" date="2016" name="Sci. Rep.">
        <title>The Dendrobium catenatum Lindl. genome sequence provides insights into polysaccharide synthase, floral development and adaptive evolution.</title>
        <authorList>
            <person name="Zhang G.Q."/>
            <person name="Xu Q."/>
            <person name="Bian C."/>
            <person name="Tsai W.C."/>
            <person name="Yeh C.M."/>
            <person name="Liu K.W."/>
            <person name="Yoshida K."/>
            <person name="Zhang L.S."/>
            <person name="Chang S.B."/>
            <person name="Chen F."/>
            <person name="Shi Y."/>
            <person name="Su Y.Y."/>
            <person name="Zhang Y.Q."/>
            <person name="Chen L.J."/>
            <person name="Yin Y."/>
            <person name="Lin M."/>
            <person name="Huang H."/>
            <person name="Deng H."/>
            <person name="Wang Z.W."/>
            <person name="Zhu S.L."/>
            <person name="Zhao X."/>
            <person name="Deng C."/>
            <person name="Niu S.C."/>
            <person name="Huang J."/>
            <person name="Wang M."/>
            <person name="Liu G.H."/>
            <person name="Yang H.J."/>
            <person name="Xiao X.J."/>
            <person name="Hsiao Y.Y."/>
            <person name="Wu W.L."/>
            <person name="Chen Y.Y."/>
            <person name="Mitsuda N."/>
            <person name="Ohme-Takagi M."/>
            <person name="Luo Y.B."/>
            <person name="Van de Peer Y."/>
            <person name="Liu Z.J."/>
        </authorList>
    </citation>
    <scope>NUCLEOTIDE SEQUENCE [LARGE SCALE GENOMIC DNA]</scope>
    <source>
        <tissue evidence="4">The whole plant</tissue>
    </source>
</reference>
<evidence type="ECO:0000256" key="3">
    <source>
        <dbReference type="SAM" id="Phobius"/>
    </source>
</evidence>
<proteinExistence type="inferred from homology"/>
<feature type="transmembrane region" description="Helical" evidence="3">
    <location>
        <begin position="108"/>
        <end position="133"/>
    </location>
</feature>
<gene>
    <name evidence="4" type="ORF">MA16_Dca026059</name>
</gene>
<evidence type="ECO:0000256" key="1">
    <source>
        <dbReference type="ARBA" id="ARBA00010520"/>
    </source>
</evidence>
<name>A0A2I0VA76_9ASPA</name>
<dbReference type="PANTHER" id="PTHR34804:SF5">
    <property type="entry name" value="CAMP-REGULATED PHOSPHOPROTEIN 19-RELATED PROTEIN"/>
    <property type="match status" value="1"/>
</dbReference>
<evidence type="ECO:0000256" key="2">
    <source>
        <dbReference type="RuleBase" id="RU363120"/>
    </source>
</evidence>
<keyword evidence="5" id="KW-1185">Reference proteome</keyword>
<dbReference type="AlphaFoldDB" id="A0A2I0VA76"/>
<dbReference type="PANTHER" id="PTHR34804">
    <property type="entry name" value="CAMP-REGULATED PHOSPHOPROTEIN 19-RELATED PROTEIN"/>
    <property type="match status" value="1"/>
</dbReference>
<evidence type="ECO:0000313" key="5">
    <source>
        <dbReference type="Proteomes" id="UP000233837"/>
    </source>
</evidence>
<dbReference type="Pfam" id="PF04667">
    <property type="entry name" value="Endosulfine"/>
    <property type="match status" value="1"/>
</dbReference>
<dbReference type="Proteomes" id="UP000233837">
    <property type="component" value="Unassembled WGS sequence"/>
</dbReference>
<accession>A0A2I0VA76</accession>
<keyword evidence="3" id="KW-0812">Transmembrane</keyword>
<keyword evidence="3" id="KW-0472">Membrane</keyword>
<dbReference type="InterPro" id="IPR006760">
    <property type="entry name" value="Endosulphine"/>
</dbReference>
<keyword evidence="3" id="KW-1133">Transmembrane helix</keyword>
<comment type="similarity">
    <text evidence="1 2">Belongs to the endosulfine family.</text>
</comment>
<dbReference type="EMBL" id="KZ503964">
    <property type="protein sequence ID" value="PKU60312.1"/>
    <property type="molecule type" value="Genomic_DNA"/>
</dbReference>
<protein>
    <submittedName>
        <fullName evidence="4">Uncharacterized protein</fullName>
    </submittedName>
</protein>
<organism evidence="4 5">
    <name type="scientific">Dendrobium catenatum</name>
    <dbReference type="NCBI Taxonomy" id="906689"/>
    <lineage>
        <taxon>Eukaryota</taxon>
        <taxon>Viridiplantae</taxon>
        <taxon>Streptophyta</taxon>
        <taxon>Embryophyta</taxon>
        <taxon>Tracheophyta</taxon>
        <taxon>Spermatophyta</taxon>
        <taxon>Magnoliopsida</taxon>
        <taxon>Liliopsida</taxon>
        <taxon>Asparagales</taxon>
        <taxon>Orchidaceae</taxon>
        <taxon>Epidendroideae</taxon>
        <taxon>Malaxideae</taxon>
        <taxon>Dendrobiinae</taxon>
        <taxon>Dendrobium</taxon>
    </lineage>
</organism>
<sequence length="202" mass="22979">MEFGSKGWEMESRLECRWQLSRWRLFGCSSGREWLWFAAGWREGARNGFFLLFSASFSNSSGASKKLYGMLGPIKFPKPMAIESCLASLVRNEKPFGRWLVNSSKFMIIGYLLGLTSFYYILLCFSLFFSVSLEKKYGGIMPKKKPLISKDNERAYFDSADWALGKVLDDINQSTSVERDSQAMIVESGQSSDDVKVKGVER</sequence>
<evidence type="ECO:0000313" key="4">
    <source>
        <dbReference type="EMBL" id="PKU60312.1"/>
    </source>
</evidence>